<sequence length="394" mass="43848">MAYDVEPDALKEKGMRVLSPDDGLKPEDDAFEMAYDGLKPVDDAFEMAYDGLKPADDAFEMAYDGLKPADDAFETAYDGLKPQQYDDHSTPHPSELKALLIHSAPALEIHSAPHPIELKALLIHSAPALEIHSAPHPIELKALLIHSAPALEIHSAPHPIELKALLIHSAPALEIHSAPHPIELKALLIHSAPYPSELKAKLSDDAEINKVRNKKCNGNVERASFWRCRALLDECTGKPPVPVTNEAVNEVRTALMREWNVMQWLANPYLNAVRTEDTIQNCRWGETTGYGRSPRVIRRRLTDWRGPFGPPQSTACGARQTSSSALRLAPLLAPSSHAPFCEVRKLQMYSSLLPKPQIASGEVEKRRANVGNLLHAHRTVEDELKNLERRNRWD</sequence>
<proteinExistence type="predicted"/>
<organism evidence="2 3">
    <name type="scientific">Heterodera trifolii</name>
    <dbReference type="NCBI Taxonomy" id="157864"/>
    <lineage>
        <taxon>Eukaryota</taxon>
        <taxon>Metazoa</taxon>
        <taxon>Ecdysozoa</taxon>
        <taxon>Nematoda</taxon>
        <taxon>Chromadorea</taxon>
        <taxon>Rhabditida</taxon>
        <taxon>Tylenchina</taxon>
        <taxon>Tylenchomorpha</taxon>
        <taxon>Tylenchoidea</taxon>
        <taxon>Heteroderidae</taxon>
        <taxon>Heteroderinae</taxon>
        <taxon>Heterodera</taxon>
    </lineage>
</organism>
<name>A0ABD2K4T9_9BILA</name>
<evidence type="ECO:0000256" key="1">
    <source>
        <dbReference type="SAM" id="MobiDB-lite"/>
    </source>
</evidence>
<feature type="region of interest" description="Disordered" evidence="1">
    <location>
        <begin position="1"/>
        <end position="23"/>
    </location>
</feature>
<evidence type="ECO:0000313" key="3">
    <source>
        <dbReference type="Proteomes" id="UP001620626"/>
    </source>
</evidence>
<dbReference type="Proteomes" id="UP001620626">
    <property type="component" value="Unassembled WGS sequence"/>
</dbReference>
<keyword evidence="3" id="KW-1185">Reference proteome</keyword>
<gene>
    <name evidence="2" type="ORF">niasHT_023429</name>
</gene>
<dbReference type="EMBL" id="JBICBT010000839">
    <property type="protein sequence ID" value="KAL3097629.1"/>
    <property type="molecule type" value="Genomic_DNA"/>
</dbReference>
<dbReference type="AlphaFoldDB" id="A0ABD2K4T9"/>
<comment type="caution">
    <text evidence="2">The sequence shown here is derived from an EMBL/GenBank/DDBJ whole genome shotgun (WGS) entry which is preliminary data.</text>
</comment>
<protein>
    <submittedName>
        <fullName evidence="2">Uncharacterized protein</fullName>
    </submittedName>
</protein>
<evidence type="ECO:0000313" key="2">
    <source>
        <dbReference type="EMBL" id="KAL3097629.1"/>
    </source>
</evidence>
<reference evidence="2 3" key="1">
    <citation type="submission" date="2024-10" db="EMBL/GenBank/DDBJ databases">
        <authorList>
            <person name="Kim D."/>
        </authorList>
    </citation>
    <scope>NUCLEOTIDE SEQUENCE [LARGE SCALE GENOMIC DNA]</scope>
    <source>
        <strain evidence="2">BH-2024</strain>
    </source>
</reference>
<accession>A0ABD2K4T9</accession>